<evidence type="ECO:0000256" key="7">
    <source>
        <dbReference type="ARBA" id="ARBA00023054"/>
    </source>
</evidence>
<evidence type="ECO:0000256" key="3">
    <source>
        <dbReference type="ARBA" id="ARBA00006916"/>
    </source>
</evidence>
<evidence type="ECO:0000313" key="11">
    <source>
        <dbReference type="Proteomes" id="UP000717696"/>
    </source>
</evidence>
<gene>
    <name evidence="10" type="ORF">B0J13DRAFT_14267</name>
</gene>
<evidence type="ECO:0000256" key="5">
    <source>
        <dbReference type="ARBA" id="ARBA00019827"/>
    </source>
</evidence>
<feature type="compositionally biased region" description="Polar residues" evidence="9">
    <location>
        <begin position="19"/>
        <end position="45"/>
    </location>
</feature>
<feature type="compositionally biased region" description="Acidic residues" evidence="9">
    <location>
        <begin position="289"/>
        <end position="300"/>
    </location>
</feature>
<evidence type="ECO:0000256" key="6">
    <source>
        <dbReference type="ARBA" id="ARBA00022552"/>
    </source>
</evidence>
<dbReference type="EMBL" id="JAGMUU010000001">
    <property type="protein sequence ID" value="KAH7162591.1"/>
    <property type="molecule type" value="Genomic_DNA"/>
</dbReference>
<evidence type="ECO:0000313" key="10">
    <source>
        <dbReference type="EMBL" id="KAH7162591.1"/>
    </source>
</evidence>
<keyword evidence="7" id="KW-0175">Coiled coil</keyword>
<keyword evidence="11" id="KW-1185">Reference proteome</keyword>
<dbReference type="OrthoDB" id="47732at2759"/>
<organism evidence="10 11">
    <name type="scientific">Dactylonectria estremocensis</name>
    <dbReference type="NCBI Taxonomy" id="1079267"/>
    <lineage>
        <taxon>Eukaryota</taxon>
        <taxon>Fungi</taxon>
        <taxon>Dikarya</taxon>
        <taxon>Ascomycota</taxon>
        <taxon>Pezizomycotina</taxon>
        <taxon>Sordariomycetes</taxon>
        <taxon>Hypocreomycetidae</taxon>
        <taxon>Hypocreales</taxon>
        <taxon>Nectriaceae</taxon>
        <taxon>Dactylonectria</taxon>
    </lineage>
</organism>
<name>A0A9P9FI31_9HYPO</name>
<evidence type="ECO:0000256" key="1">
    <source>
        <dbReference type="ARBA" id="ARBA00002773"/>
    </source>
</evidence>
<dbReference type="InterPro" id="IPR019310">
    <property type="entry name" value="Efg1"/>
</dbReference>
<protein>
    <recommendedName>
        <fullName evidence="4">rRNA-processing protein EFG1</fullName>
    </recommendedName>
    <alternativeName>
        <fullName evidence="5">rRNA-processing protein efg1</fullName>
    </alternativeName>
</protein>
<dbReference type="InterPro" id="IPR050786">
    <property type="entry name" value="EFG1_rRNA-proc"/>
</dbReference>
<comment type="caution">
    <text evidence="10">The sequence shown here is derived from an EMBL/GenBank/DDBJ whole genome shotgun (WGS) entry which is preliminary data.</text>
</comment>
<evidence type="ECO:0000256" key="9">
    <source>
        <dbReference type="SAM" id="MobiDB-lite"/>
    </source>
</evidence>
<proteinExistence type="inferred from homology"/>
<comment type="subcellular location">
    <subcellularLocation>
        <location evidence="2">Nucleus</location>
        <location evidence="2">Nucleolus</location>
    </subcellularLocation>
</comment>
<feature type="compositionally biased region" description="Low complexity" evidence="9">
    <location>
        <begin position="246"/>
        <end position="256"/>
    </location>
</feature>
<feature type="compositionally biased region" description="Basic and acidic residues" evidence="9">
    <location>
        <begin position="236"/>
        <end position="245"/>
    </location>
</feature>
<dbReference type="GO" id="GO:0030688">
    <property type="term" value="C:preribosome, small subunit precursor"/>
    <property type="evidence" value="ECO:0007669"/>
    <property type="project" value="TreeGrafter"/>
</dbReference>
<comment type="function">
    <text evidence="1">Involved in rRNA processing.</text>
</comment>
<feature type="region of interest" description="Disordered" evidence="9">
    <location>
        <begin position="1"/>
        <end position="47"/>
    </location>
</feature>
<dbReference type="PANTHER" id="PTHR33911">
    <property type="entry name" value="RRNA-PROCESSING PROTEIN EFG1"/>
    <property type="match status" value="1"/>
</dbReference>
<dbReference type="Proteomes" id="UP000717696">
    <property type="component" value="Unassembled WGS sequence"/>
</dbReference>
<dbReference type="GO" id="GO:0005730">
    <property type="term" value="C:nucleolus"/>
    <property type="evidence" value="ECO:0007669"/>
    <property type="project" value="UniProtKB-SubCell"/>
</dbReference>
<dbReference type="GO" id="GO:0000462">
    <property type="term" value="P:maturation of SSU-rRNA from tricistronic rRNA transcript (SSU-rRNA, 5.8S rRNA, LSU-rRNA)"/>
    <property type="evidence" value="ECO:0007669"/>
    <property type="project" value="TreeGrafter"/>
</dbReference>
<keyword evidence="6" id="KW-0698">rRNA processing</keyword>
<sequence>MGKRDFDQVGSAEHGFPESYSTGSFKKQKQSGTSKNRPSEGSSQWARKRVRNIERLLQRNSELPANVRNDLERELAAHKTTISDKAFQKKRSAMIGKYHMVRFFERKKAIRLARQVRKRLDQDNSPEETEELRRHLHIAEVDEAYAQNFPHLETYVSLYKSDTTKDENDEDRAAKTKALLEAERPHMWLVIERAMEGGPSALRMVRERRSSLEAQSGSQPRHKQHNPKPVTMQSQSRDKRQKETPAKAQPTQQKQAGVPQKKGDESTTMNRRERRRLMRETGAVTIKEDDSDDGGFFEEG</sequence>
<dbReference type="PANTHER" id="PTHR33911:SF1">
    <property type="entry name" value="RRNA-PROCESSING PROTEIN EFG1"/>
    <property type="match status" value="1"/>
</dbReference>
<comment type="similarity">
    <text evidence="3">Belongs to the EFG1 family.</text>
</comment>
<evidence type="ECO:0000256" key="8">
    <source>
        <dbReference type="ARBA" id="ARBA00023242"/>
    </source>
</evidence>
<keyword evidence="8" id="KW-0539">Nucleus</keyword>
<dbReference type="Pfam" id="PF10153">
    <property type="entry name" value="Efg1"/>
    <property type="match status" value="1"/>
</dbReference>
<accession>A0A9P9FI31</accession>
<feature type="region of interest" description="Disordered" evidence="9">
    <location>
        <begin position="205"/>
        <end position="300"/>
    </location>
</feature>
<evidence type="ECO:0000256" key="2">
    <source>
        <dbReference type="ARBA" id="ARBA00004604"/>
    </source>
</evidence>
<evidence type="ECO:0000256" key="4">
    <source>
        <dbReference type="ARBA" id="ARBA00018689"/>
    </source>
</evidence>
<reference evidence="10" key="1">
    <citation type="journal article" date="2021" name="Nat. Commun.">
        <title>Genetic determinants of endophytism in the Arabidopsis root mycobiome.</title>
        <authorList>
            <person name="Mesny F."/>
            <person name="Miyauchi S."/>
            <person name="Thiergart T."/>
            <person name="Pickel B."/>
            <person name="Atanasova L."/>
            <person name="Karlsson M."/>
            <person name="Huettel B."/>
            <person name="Barry K.W."/>
            <person name="Haridas S."/>
            <person name="Chen C."/>
            <person name="Bauer D."/>
            <person name="Andreopoulos W."/>
            <person name="Pangilinan J."/>
            <person name="LaButti K."/>
            <person name="Riley R."/>
            <person name="Lipzen A."/>
            <person name="Clum A."/>
            <person name="Drula E."/>
            <person name="Henrissat B."/>
            <person name="Kohler A."/>
            <person name="Grigoriev I.V."/>
            <person name="Martin F.M."/>
            <person name="Hacquard S."/>
        </authorList>
    </citation>
    <scope>NUCLEOTIDE SEQUENCE</scope>
    <source>
        <strain evidence="10">MPI-CAGE-AT-0021</strain>
    </source>
</reference>
<dbReference type="AlphaFoldDB" id="A0A9P9FI31"/>